<dbReference type="InterPro" id="IPR024983">
    <property type="entry name" value="CHAT_dom"/>
</dbReference>
<dbReference type="KEGG" id="fbe:FF125_15185"/>
<dbReference type="Proteomes" id="UP000306229">
    <property type="component" value="Chromosome"/>
</dbReference>
<accession>A0A5B7TYF9</accession>
<keyword evidence="4" id="KW-1185">Reference proteome</keyword>
<dbReference type="RefSeq" id="WP_138950559.1">
    <property type="nucleotide sequence ID" value="NZ_CP040749.1"/>
</dbReference>
<sequence length="917" mass="104659">MLRSLFLIIVISFSIKLVAQTVDKNRGIDSLTQRSYKYLYSNKDSAYFYLSQATKLINSDNWKSGARTLVAWSRSAAYFYDLEMMKQNINSIDSIYSNHQDELDVIENALIYKNSLLLDKGIYSYELTDYVPARNAFSEIIKTTEALPDSLININHIGLLRSAYGFVAKIYNNEGKYDLAKEYYNKNIRWINLKTPNDKKQLFRNYSLLAEVYKNEGNHLRSNEFFIESLRYNLSNEINTNGLVTEAFHIIDNYTNLSKLDSANYYLELMKSNMSEDHSMVNKYHEAKAEIYQKGNKYNKALSEYQIALESLKERTKGTSLEDISLLYNKIGQLHASFNEPKKAVDNFNKGINQLSKKNANKSALLKMLKNKAMVVSAYDLENSNEQVISTVDFGIKTLDSLKPSFKSETDKLLLIEEAFPLFESGLAALYNSYISNPNKELVDKAFYYSEKSKGILLMEALLSAKATNFGTVPDNLIEIEKQLKAQITYLEKEINKSKASSIALEDRLFATKEEYRSLINTIETNYKAYYNLKYNTAVVSLKEVQNNLADDEMLVSYFYGDKHIYIISLTKNTKDFFKIENNKTLEDNTRNIYQMLSDPKSDVSILATETYHLYRLLLQPIIKTLAKEKLIVIADGLLNYIPFGSLNTSSEDINYLIEQKSVSYTNSASLWIQLKENEVYTNSVLAFAPNFENDNNSRGKLLPLPHNSEEIRHILTSFDGSSFVNERASLFNFKSQIANYGIVHLATHAIFDDENPEYSYLAFTPDGKENNLLYVSDLYNLSLHANLVTLSACETGIGDLKRGEGFMSLTRGFFYSGASSIASTLWKVNDASSTQLMNSFYKNLAHGNSKDMALQKSKINFLTANKENALSHPYYWSGFVISGNTEAVVSSNKWIWTVAVGVFLCLVVFFIFRKRK</sequence>
<keyword evidence="1" id="KW-0472">Membrane</keyword>
<name>A0A5B7TYF9_9FLAO</name>
<evidence type="ECO:0000259" key="2">
    <source>
        <dbReference type="Pfam" id="PF12770"/>
    </source>
</evidence>
<dbReference type="AlphaFoldDB" id="A0A5B7TYF9"/>
<dbReference type="PANTHER" id="PTHR10098">
    <property type="entry name" value="RAPSYN-RELATED"/>
    <property type="match status" value="1"/>
</dbReference>
<dbReference type="OrthoDB" id="9771112at2"/>
<dbReference type="SUPFAM" id="SSF48452">
    <property type="entry name" value="TPR-like"/>
    <property type="match status" value="1"/>
</dbReference>
<protein>
    <submittedName>
        <fullName evidence="3">CHAT domain-containing protein</fullName>
    </submittedName>
</protein>
<keyword evidence="1" id="KW-0812">Transmembrane</keyword>
<evidence type="ECO:0000313" key="3">
    <source>
        <dbReference type="EMBL" id="QCX39722.1"/>
    </source>
</evidence>
<evidence type="ECO:0000256" key="1">
    <source>
        <dbReference type="SAM" id="Phobius"/>
    </source>
</evidence>
<reference evidence="3 4" key="1">
    <citation type="submission" date="2019-05" db="EMBL/GenBank/DDBJ databases">
        <title>Algicella ahnfeltiae gen. nov., sp. nov., a novel marine bacterium of the family Flavobacteriaceae isolated from a red alga.</title>
        <authorList>
            <person name="Nedashkovskaya O.I."/>
            <person name="Kukhlevskiy A.D."/>
            <person name="Kim S.-G."/>
            <person name="Zhukova N.V."/>
            <person name="Mikhailov V.V."/>
        </authorList>
    </citation>
    <scope>NUCLEOTIDE SEQUENCE [LARGE SCALE GENOMIC DNA]</scope>
    <source>
        <strain evidence="3 4">10Alg115</strain>
    </source>
</reference>
<dbReference type="PANTHER" id="PTHR10098:SF108">
    <property type="entry name" value="TETRATRICOPEPTIDE REPEAT PROTEIN 28"/>
    <property type="match status" value="1"/>
</dbReference>
<dbReference type="Gene3D" id="1.25.40.10">
    <property type="entry name" value="Tetratricopeptide repeat domain"/>
    <property type="match status" value="2"/>
</dbReference>
<dbReference type="Pfam" id="PF12770">
    <property type="entry name" value="CHAT"/>
    <property type="match status" value="1"/>
</dbReference>
<gene>
    <name evidence="3" type="ORF">FF125_15185</name>
</gene>
<feature type="domain" description="CHAT" evidence="2">
    <location>
        <begin position="613"/>
        <end position="885"/>
    </location>
</feature>
<organism evidence="3 4">
    <name type="scientific">Aureibaculum algae</name>
    <dbReference type="NCBI Taxonomy" id="2584122"/>
    <lineage>
        <taxon>Bacteria</taxon>
        <taxon>Pseudomonadati</taxon>
        <taxon>Bacteroidota</taxon>
        <taxon>Flavobacteriia</taxon>
        <taxon>Flavobacteriales</taxon>
        <taxon>Flavobacteriaceae</taxon>
        <taxon>Aureibaculum</taxon>
    </lineage>
</organism>
<dbReference type="InterPro" id="IPR011990">
    <property type="entry name" value="TPR-like_helical_dom_sf"/>
</dbReference>
<keyword evidence="1" id="KW-1133">Transmembrane helix</keyword>
<evidence type="ECO:0000313" key="4">
    <source>
        <dbReference type="Proteomes" id="UP000306229"/>
    </source>
</evidence>
<feature type="transmembrane region" description="Helical" evidence="1">
    <location>
        <begin position="895"/>
        <end position="913"/>
    </location>
</feature>
<dbReference type="EMBL" id="CP040749">
    <property type="protein sequence ID" value="QCX39722.1"/>
    <property type="molecule type" value="Genomic_DNA"/>
</dbReference>
<proteinExistence type="predicted"/>